<dbReference type="EMBL" id="GAMC01005823">
    <property type="protein sequence ID" value="JAC00733.1"/>
    <property type="molecule type" value="mRNA"/>
</dbReference>
<dbReference type="OrthoDB" id="8016189at2759"/>
<evidence type="ECO:0000259" key="5">
    <source>
        <dbReference type="Pfam" id="PF22651"/>
    </source>
</evidence>
<evidence type="ECO:0000256" key="2">
    <source>
        <dbReference type="ARBA" id="ARBA00008098"/>
    </source>
</evidence>
<dbReference type="InterPro" id="IPR052295">
    <property type="entry name" value="Odorant-binding_protein"/>
</dbReference>
<evidence type="ECO:0000313" key="6">
    <source>
        <dbReference type="EMBL" id="JAC00733.1"/>
    </source>
</evidence>
<dbReference type="GO" id="GO:0005576">
    <property type="term" value="C:extracellular region"/>
    <property type="evidence" value="ECO:0007669"/>
    <property type="project" value="UniProtKB-SubCell"/>
</dbReference>
<keyword evidence="3" id="KW-0964">Secreted</keyword>
<evidence type="ECO:0000256" key="4">
    <source>
        <dbReference type="SAM" id="SignalP"/>
    </source>
</evidence>
<evidence type="ECO:0000256" key="1">
    <source>
        <dbReference type="ARBA" id="ARBA00004613"/>
    </source>
</evidence>
<dbReference type="Gene3D" id="1.10.238.270">
    <property type="match status" value="1"/>
</dbReference>
<dbReference type="InterPro" id="IPR054577">
    <property type="entry name" value="OBP47-like_dom"/>
</dbReference>
<comment type="subcellular location">
    <subcellularLocation>
        <location evidence="1">Secreted</location>
    </subcellularLocation>
</comment>
<feature type="signal peptide" evidence="4">
    <location>
        <begin position="1"/>
        <end position="28"/>
    </location>
</feature>
<proteinExistence type="evidence at transcript level"/>
<organism evidence="6">
    <name type="scientific">Ceratitis capitata</name>
    <name type="common">Mediterranean fruit fly</name>
    <name type="synonym">Tephritis capitata</name>
    <dbReference type="NCBI Taxonomy" id="7213"/>
    <lineage>
        <taxon>Eukaryota</taxon>
        <taxon>Metazoa</taxon>
        <taxon>Ecdysozoa</taxon>
        <taxon>Arthropoda</taxon>
        <taxon>Hexapoda</taxon>
        <taxon>Insecta</taxon>
        <taxon>Pterygota</taxon>
        <taxon>Neoptera</taxon>
        <taxon>Endopterygota</taxon>
        <taxon>Diptera</taxon>
        <taxon>Brachycera</taxon>
        <taxon>Muscomorpha</taxon>
        <taxon>Tephritoidea</taxon>
        <taxon>Tephritidae</taxon>
        <taxon>Ceratitis</taxon>
        <taxon>Ceratitis</taxon>
    </lineage>
</organism>
<reference evidence="6" key="1">
    <citation type="submission" date="2013-07" db="EMBL/GenBank/DDBJ databases">
        <authorList>
            <person name="Geib S."/>
        </authorList>
    </citation>
    <scope>NUCLEOTIDE SEQUENCE</scope>
</reference>
<keyword evidence="4" id="KW-0732">Signal</keyword>
<feature type="chain" id="PRO_5004906372" description="OBP47-like domain-containing protein" evidence="4">
    <location>
        <begin position="29"/>
        <end position="199"/>
    </location>
</feature>
<sequence length="199" mass="22476">MKVKIMLQWKFCVFFLLLAVFGFGRSKAVEIDCQRPPRLVDPAQCCKDGGRDQTVEACAQRMGLASQRGNGPPTVEAATCFAECILKQLQYMQEPEKINYEAMRKHLQTKFSNDTIYVNTMLQAYQKCEPSVQQKMQILKQTPLGGGAAALRRGCSPFSGMLLGCTYMEYFKNCPAHRWNENEQCALAKQFVTKCSFNA</sequence>
<dbReference type="InterPro" id="IPR036728">
    <property type="entry name" value="PBP_GOBP_sf"/>
</dbReference>
<dbReference type="Pfam" id="PF22651">
    <property type="entry name" value="OBP47_like"/>
    <property type="match status" value="1"/>
</dbReference>
<accession>W8BP94</accession>
<evidence type="ECO:0000256" key="3">
    <source>
        <dbReference type="ARBA" id="ARBA00022525"/>
    </source>
</evidence>
<feature type="domain" description="OBP47-like" evidence="5">
    <location>
        <begin position="57"/>
        <end position="189"/>
    </location>
</feature>
<protein>
    <recommendedName>
        <fullName evidence="5">OBP47-like domain-containing protein</fullName>
    </recommendedName>
</protein>
<dbReference type="SUPFAM" id="SSF47565">
    <property type="entry name" value="Insect pheromone/odorant-binding proteins"/>
    <property type="match status" value="1"/>
</dbReference>
<dbReference type="PANTHER" id="PTHR21066:SF15">
    <property type="entry name" value="GH25962P-RELATED"/>
    <property type="match status" value="1"/>
</dbReference>
<comment type="similarity">
    <text evidence="2">Belongs to the PBP/GOBP family.</text>
</comment>
<dbReference type="GO" id="GO:0005549">
    <property type="term" value="F:odorant binding"/>
    <property type="evidence" value="ECO:0007669"/>
    <property type="project" value="InterPro"/>
</dbReference>
<name>W8BP94_CERCA</name>
<reference evidence="6" key="2">
    <citation type="journal article" date="2014" name="BMC Genomics">
        <title>A genomic perspective to assessing quality of mass-reared SIT flies used in Mediterranean fruit fly (Ceratitis capitata) eradication in California.</title>
        <authorList>
            <person name="Calla B."/>
            <person name="Hall B."/>
            <person name="Hou S."/>
            <person name="Geib S.M."/>
        </authorList>
    </citation>
    <scope>NUCLEOTIDE SEQUENCE</scope>
</reference>
<dbReference type="AlphaFoldDB" id="W8BP94"/>
<dbReference type="PANTHER" id="PTHR21066">
    <property type="entry name" value="ODORANT-BINDING PROTEIN 59A-RELATED"/>
    <property type="match status" value="1"/>
</dbReference>